<dbReference type="EMBL" id="VLLG01000004">
    <property type="protein sequence ID" value="TWI86265.1"/>
    <property type="molecule type" value="Genomic_DNA"/>
</dbReference>
<evidence type="ECO:0000259" key="1">
    <source>
        <dbReference type="Pfam" id="PF19081"/>
    </source>
</evidence>
<dbReference type="Pfam" id="PF19081">
    <property type="entry name" value="Ig_7"/>
    <property type="match status" value="1"/>
</dbReference>
<protein>
    <submittedName>
        <fullName evidence="2">Gliding motility-associated-like protein</fullName>
    </submittedName>
</protein>
<dbReference type="NCBIfam" id="TIGR04131">
    <property type="entry name" value="Bac_Flav_CTERM"/>
    <property type="match status" value="1"/>
</dbReference>
<dbReference type="InterPro" id="IPR026341">
    <property type="entry name" value="T9SS_type_B"/>
</dbReference>
<keyword evidence="3" id="KW-1185">Reference proteome</keyword>
<comment type="caution">
    <text evidence="2">The sequence shown here is derived from an EMBL/GenBank/DDBJ whole genome shotgun (WGS) entry which is preliminary data.</text>
</comment>
<dbReference type="Gene3D" id="2.60.40.10">
    <property type="entry name" value="Immunoglobulins"/>
    <property type="match status" value="1"/>
</dbReference>
<sequence>MAFVSSGTVLGQAVINAPQTVCTTADDNERYATLNAYVNGQTITDTRWLVNIGTPGTDYNVLYGAVNTYQAANQSIVIEFMVPGVYKVQADMVDAGGAHYLIDADITVTDCAMPVCKGATTTDLAGFTEDFGTTTIPMALDIARGTTQYTANTTTALQPEQYYVHSTTNNVLHPDWIATNDHTRNTNGAMLIANCDAQQNILYRKAVNGLCKGAVYRLGAWFKNIDNPNFFENGCAGYQNPGVIFEVLDQTGTTVLASFNTNDISIPLQTTVNNYGWQEYAFSFKTLPANTDVIVQIRNAGSGGCGNNIAIDDISFAYCTPYIYSFFDGQMDPLGTVYTMCAGSPTNLTSDYTPKNYFQNPVYIWQYSHDSTTWTTIDGDGDGVSGTTTDALHFVEGALLLEGNPTTVDSIYFRLQIYEDLNTESCAAPSVPIKVLLLPNPKVEVADNEICIGDTAILVATGGFDEYVWDLPLDTTAEQVEVWPTSSIVYTVTGYKSYGAGRVCSRTGDAVVIVDDKPVLDTITGPENICLGDAITLEIDNSLALYEILWTPTNDITTQITHTPPAPGINTYSATVTNGMCVVTATKDITVMDIPVANAGADTIRQCNDGNFTMNAMPGADEAGEWSIAGPANGAVITSIADPMTPITGLGGGQSVTLVWSVHKTSNPACVSTDTVVLMNVAVPISSLAGPDQTQCGTTDVFTMAANTPPAGAIGAWDLLQGTAAIDNANAENTTVTVTGIQDVMLTWTISNAACTGKPDTVILSKKNEPGIVLDVVPSSCNSTAAISLPFTSVSDNPTKYDIAPAAANAMPGFTALMDQALGSSPITVPYPAGMAPGTYDFILTIKNDGPGCRADIAFSATVEAASVMPDSVVADRPELCAGDNVNLTAYGGALAAGANWVWYAGSCGGTPLGTGPALTVAVNQTTTYYLRAESAGACANSDCDSVVVTVVDQPPTVVFVPDPLTVECRQGQDYTALFGMPQFSHAPYRNMPLSISYTDQTAVNGCDQTITRTWTAVDQCGFTVTAAQTITVQDRTAPVFITPKPADTTVNCDGIPPAIDLDAIDSCYGAMTIAPVETRQTIVGACASNYRLIRTWTATDPCGNSNSVVQTITVQELTPPAFTSTAPADTIVQCGAIPPAVTLTATEFCTGNTITATAADQVRDIGGGNCHYEVLRTWTATDDCGNTSTLTQTITVQDTTRPVFTIPPPADAQVTCDAVPEPAANVTATDNCGSVSISRTQTQEPVDIPGACGSFRLTRTWTATDQCGNVATARQVITVYCDGLPEVALGNDTILCNGETLRLRADGYGISNTLWSNGSTEPTFSVSQAGTYSVTVSNNCGSAEDDITVTYTPCDPKPTFANAFSPNGDGRHDRFRPVLSRGAMYGYELRIYNRWGQLVYADSDPRKGWDGTLHGGPQANVGTYIWWVTYKNEADGAPIVLNGIVNVLR</sequence>
<dbReference type="Gene3D" id="2.60.120.260">
    <property type="entry name" value="Galactose-binding domain-like"/>
    <property type="match status" value="1"/>
</dbReference>
<reference evidence="2 3" key="1">
    <citation type="journal article" date="2013" name="Stand. Genomic Sci.">
        <title>Genomic Encyclopedia of Type Strains, Phase I: The one thousand microbial genomes (KMG-I) project.</title>
        <authorList>
            <person name="Kyrpides N.C."/>
            <person name="Woyke T."/>
            <person name="Eisen J.A."/>
            <person name="Garrity G."/>
            <person name="Lilburn T.G."/>
            <person name="Beck B.J."/>
            <person name="Whitman W.B."/>
            <person name="Hugenholtz P."/>
            <person name="Klenk H.P."/>
        </authorList>
    </citation>
    <scope>NUCLEOTIDE SEQUENCE [LARGE SCALE GENOMIC DNA]</scope>
    <source>
        <strain evidence="2 3">DSM 13484</strain>
    </source>
</reference>
<evidence type="ECO:0000313" key="2">
    <source>
        <dbReference type="EMBL" id="TWI86265.1"/>
    </source>
</evidence>
<dbReference type="InterPro" id="IPR044023">
    <property type="entry name" value="Ig_7"/>
</dbReference>
<evidence type="ECO:0000313" key="3">
    <source>
        <dbReference type="Proteomes" id="UP000316778"/>
    </source>
</evidence>
<proteinExistence type="predicted"/>
<feature type="domain" description="Ig-like" evidence="1">
    <location>
        <begin position="874"/>
        <end position="951"/>
    </location>
</feature>
<dbReference type="Pfam" id="PF13585">
    <property type="entry name" value="CHU_C"/>
    <property type="match status" value="1"/>
</dbReference>
<dbReference type="InterPro" id="IPR013783">
    <property type="entry name" value="Ig-like_fold"/>
</dbReference>
<name>A0A562SY22_CHIJA</name>
<organism evidence="2 3">
    <name type="scientific">Chitinophaga japonensis</name>
    <name type="common">Flexibacter japonensis</name>
    <dbReference type="NCBI Taxonomy" id="104662"/>
    <lineage>
        <taxon>Bacteria</taxon>
        <taxon>Pseudomonadati</taxon>
        <taxon>Bacteroidota</taxon>
        <taxon>Chitinophagia</taxon>
        <taxon>Chitinophagales</taxon>
        <taxon>Chitinophagaceae</taxon>
        <taxon>Chitinophaga</taxon>
    </lineage>
</organism>
<gene>
    <name evidence="2" type="ORF">LX66_3518</name>
</gene>
<dbReference type="Proteomes" id="UP000316778">
    <property type="component" value="Unassembled WGS sequence"/>
</dbReference>
<accession>A0A562SY22</accession>